<keyword evidence="2" id="KW-1185">Reference proteome</keyword>
<gene>
    <name evidence="1" type="ORF">SMRZ_LOCUS8032</name>
</gene>
<accession>A0A183LW57</accession>
<dbReference type="EMBL" id="UZAI01003373">
    <property type="protein sequence ID" value="VDO79305.1"/>
    <property type="molecule type" value="Genomic_DNA"/>
</dbReference>
<protein>
    <submittedName>
        <fullName evidence="1">Uncharacterized protein</fullName>
    </submittedName>
</protein>
<dbReference type="PANTHER" id="PTHR47027:SF25">
    <property type="entry name" value="REVERSE TRANSCRIPTASE DOMAIN-CONTAINING PROTEIN"/>
    <property type="match status" value="1"/>
</dbReference>
<dbReference type="Proteomes" id="UP000277204">
    <property type="component" value="Unassembled WGS sequence"/>
</dbReference>
<proteinExistence type="predicted"/>
<dbReference type="AlphaFoldDB" id="A0A183LW57"/>
<dbReference type="PANTHER" id="PTHR47027">
    <property type="entry name" value="REVERSE TRANSCRIPTASE DOMAIN-CONTAINING PROTEIN"/>
    <property type="match status" value="1"/>
</dbReference>
<reference evidence="1 2" key="1">
    <citation type="submission" date="2018-11" db="EMBL/GenBank/DDBJ databases">
        <authorList>
            <consortium name="Pathogen Informatics"/>
        </authorList>
    </citation>
    <scope>NUCLEOTIDE SEQUENCE [LARGE SCALE GENOMIC DNA]</scope>
    <source>
        <strain evidence="1 2">Zambia</strain>
    </source>
</reference>
<name>A0A183LW57_9TREM</name>
<organism evidence="1 2">
    <name type="scientific">Schistosoma margrebowiei</name>
    <dbReference type="NCBI Taxonomy" id="48269"/>
    <lineage>
        <taxon>Eukaryota</taxon>
        <taxon>Metazoa</taxon>
        <taxon>Spiralia</taxon>
        <taxon>Lophotrochozoa</taxon>
        <taxon>Platyhelminthes</taxon>
        <taxon>Trematoda</taxon>
        <taxon>Digenea</taxon>
        <taxon>Strigeidida</taxon>
        <taxon>Schistosomatoidea</taxon>
        <taxon>Schistosomatidae</taxon>
        <taxon>Schistosoma</taxon>
    </lineage>
</organism>
<evidence type="ECO:0000313" key="2">
    <source>
        <dbReference type="Proteomes" id="UP000277204"/>
    </source>
</evidence>
<evidence type="ECO:0000313" key="1">
    <source>
        <dbReference type="EMBL" id="VDO79305.1"/>
    </source>
</evidence>
<sequence length="87" mass="9922">MQLDDFDFANDITLLSHTHEQIQLRTNSVAAASASVGFNIHREKTKILKYNTENTNPITFDGETLDEMEFFTYLTSSSTNKEDPMET</sequence>